<dbReference type="InterPro" id="IPR010982">
    <property type="entry name" value="Lambda_DNA-bd_dom_sf"/>
</dbReference>
<keyword evidence="4" id="KW-1185">Reference proteome</keyword>
<feature type="coiled-coil region" evidence="1">
    <location>
        <begin position="96"/>
        <end position="123"/>
    </location>
</feature>
<sequence length="167" mass="19636">MKNHEVDPTLTILQYVALIHQVSYTNVCKAVGLTPQQFSDWVKKRRPVPRERLQLIADYFHIEADWLVDGNYYLRDLTPEAKADVQILFLQQQLDRDGQEADAEAYEEKLARLQQEKRNHALVARLTAIIQQEDERVYQVCDAFLSRLEQGNLEELELLWKERRSPS</sequence>
<dbReference type="Gene3D" id="1.10.260.40">
    <property type="entry name" value="lambda repressor-like DNA-binding domains"/>
    <property type="match status" value="1"/>
</dbReference>
<dbReference type="PROSITE" id="PS50943">
    <property type="entry name" value="HTH_CROC1"/>
    <property type="match status" value="1"/>
</dbReference>
<dbReference type="EMBL" id="JBBPCC010000008">
    <property type="protein sequence ID" value="MEK8129068.1"/>
    <property type="molecule type" value="Genomic_DNA"/>
</dbReference>
<evidence type="ECO:0000313" key="3">
    <source>
        <dbReference type="EMBL" id="MEK8129068.1"/>
    </source>
</evidence>
<organism evidence="3 4">
    <name type="scientific">Paenibacillus filicis</name>
    <dbReference type="NCBI Taxonomy" id="669464"/>
    <lineage>
        <taxon>Bacteria</taxon>
        <taxon>Bacillati</taxon>
        <taxon>Bacillota</taxon>
        <taxon>Bacilli</taxon>
        <taxon>Bacillales</taxon>
        <taxon>Paenibacillaceae</taxon>
        <taxon>Paenibacillus</taxon>
    </lineage>
</organism>
<evidence type="ECO:0000313" key="4">
    <source>
        <dbReference type="Proteomes" id="UP001469365"/>
    </source>
</evidence>
<reference evidence="3 4" key="1">
    <citation type="submission" date="2024-04" db="EMBL/GenBank/DDBJ databases">
        <title>draft genome sequnece of Paenibacillus filicis.</title>
        <authorList>
            <person name="Kim D.-U."/>
        </authorList>
    </citation>
    <scope>NUCLEOTIDE SEQUENCE [LARGE SCALE GENOMIC DNA]</scope>
    <source>
        <strain evidence="3 4">KACC14197</strain>
    </source>
</reference>
<comment type="caution">
    <text evidence="3">The sequence shown here is derived from an EMBL/GenBank/DDBJ whole genome shotgun (WGS) entry which is preliminary data.</text>
</comment>
<dbReference type="SUPFAM" id="SSF47413">
    <property type="entry name" value="lambda repressor-like DNA-binding domains"/>
    <property type="match status" value="1"/>
</dbReference>
<dbReference type="Proteomes" id="UP001469365">
    <property type="component" value="Unassembled WGS sequence"/>
</dbReference>
<protein>
    <submittedName>
        <fullName evidence="3">Helix-turn-helix transcriptional regulator</fullName>
    </submittedName>
</protein>
<dbReference type="RefSeq" id="WP_341416167.1">
    <property type="nucleotide sequence ID" value="NZ_JBBPCC010000008.1"/>
</dbReference>
<keyword evidence="1" id="KW-0175">Coiled coil</keyword>
<evidence type="ECO:0000259" key="2">
    <source>
        <dbReference type="PROSITE" id="PS50943"/>
    </source>
</evidence>
<gene>
    <name evidence="3" type="ORF">WMW72_14280</name>
</gene>
<evidence type="ECO:0000256" key="1">
    <source>
        <dbReference type="SAM" id="Coils"/>
    </source>
</evidence>
<feature type="domain" description="HTH cro/C1-type" evidence="2">
    <location>
        <begin position="29"/>
        <end position="67"/>
    </location>
</feature>
<dbReference type="CDD" id="cd00093">
    <property type="entry name" value="HTH_XRE"/>
    <property type="match status" value="1"/>
</dbReference>
<accession>A0ABU9DJL9</accession>
<proteinExistence type="predicted"/>
<name>A0ABU9DJL9_9BACL</name>
<dbReference type="InterPro" id="IPR001387">
    <property type="entry name" value="Cro/C1-type_HTH"/>
</dbReference>